<accession>A0AAW2IPM4</accession>
<comment type="caution">
    <text evidence="2">The sequence shown here is derived from an EMBL/GenBank/DDBJ whole genome shotgun (WGS) entry which is preliminary data.</text>
</comment>
<proteinExistence type="predicted"/>
<sequence>MILGVSMAGSIDLGVIAVVDPEMGVNGVFETTCKAWVVTMGISSAFCLLVALVGVSMIYSHLKPCVPTGGAN</sequence>
<evidence type="ECO:0008006" key="3">
    <source>
        <dbReference type="Google" id="ProtNLM"/>
    </source>
</evidence>
<evidence type="ECO:0000256" key="1">
    <source>
        <dbReference type="SAM" id="Phobius"/>
    </source>
</evidence>
<gene>
    <name evidence="2" type="ORF">Sangu_2880600</name>
</gene>
<name>A0AAW2IPM4_9LAMI</name>
<dbReference type="EMBL" id="JACGWK010001712">
    <property type="protein sequence ID" value="KAL0283585.1"/>
    <property type="molecule type" value="Genomic_DNA"/>
</dbReference>
<keyword evidence="1" id="KW-1133">Transmembrane helix</keyword>
<organism evidence="2">
    <name type="scientific">Sesamum angustifolium</name>
    <dbReference type="NCBI Taxonomy" id="2727405"/>
    <lineage>
        <taxon>Eukaryota</taxon>
        <taxon>Viridiplantae</taxon>
        <taxon>Streptophyta</taxon>
        <taxon>Embryophyta</taxon>
        <taxon>Tracheophyta</taxon>
        <taxon>Spermatophyta</taxon>
        <taxon>Magnoliopsida</taxon>
        <taxon>eudicotyledons</taxon>
        <taxon>Gunneridae</taxon>
        <taxon>Pentapetalae</taxon>
        <taxon>asterids</taxon>
        <taxon>lamiids</taxon>
        <taxon>Lamiales</taxon>
        <taxon>Pedaliaceae</taxon>
        <taxon>Sesamum</taxon>
    </lineage>
</organism>
<reference evidence="2" key="1">
    <citation type="submission" date="2020-06" db="EMBL/GenBank/DDBJ databases">
        <authorList>
            <person name="Li T."/>
            <person name="Hu X."/>
            <person name="Zhang T."/>
            <person name="Song X."/>
            <person name="Zhang H."/>
            <person name="Dai N."/>
            <person name="Sheng W."/>
            <person name="Hou X."/>
            <person name="Wei L."/>
        </authorList>
    </citation>
    <scope>NUCLEOTIDE SEQUENCE</scope>
    <source>
        <strain evidence="2">G01</strain>
        <tissue evidence="2">Leaf</tissue>
    </source>
</reference>
<reference evidence="2" key="2">
    <citation type="journal article" date="2024" name="Plant">
        <title>Genomic evolution and insights into agronomic trait innovations of Sesamum species.</title>
        <authorList>
            <person name="Miao H."/>
            <person name="Wang L."/>
            <person name="Qu L."/>
            <person name="Liu H."/>
            <person name="Sun Y."/>
            <person name="Le M."/>
            <person name="Wang Q."/>
            <person name="Wei S."/>
            <person name="Zheng Y."/>
            <person name="Lin W."/>
            <person name="Duan Y."/>
            <person name="Cao H."/>
            <person name="Xiong S."/>
            <person name="Wang X."/>
            <person name="Wei L."/>
            <person name="Li C."/>
            <person name="Ma Q."/>
            <person name="Ju M."/>
            <person name="Zhao R."/>
            <person name="Li G."/>
            <person name="Mu C."/>
            <person name="Tian Q."/>
            <person name="Mei H."/>
            <person name="Zhang T."/>
            <person name="Gao T."/>
            <person name="Zhang H."/>
        </authorList>
    </citation>
    <scope>NUCLEOTIDE SEQUENCE</scope>
    <source>
        <strain evidence="2">G01</strain>
    </source>
</reference>
<keyword evidence="1" id="KW-0472">Membrane</keyword>
<keyword evidence="1" id="KW-0812">Transmembrane</keyword>
<feature type="transmembrane region" description="Helical" evidence="1">
    <location>
        <begin position="35"/>
        <end position="59"/>
    </location>
</feature>
<protein>
    <recommendedName>
        <fullName evidence="3">G-protein coupled receptors family 3 profile domain-containing protein</fullName>
    </recommendedName>
</protein>
<dbReference type="AlphaFoldDB" id="A0AAW2IPM4"/>
<evidence type="ECO:0000313" key="2">
    <source>
        <dbReference type="EMBL" id="KAL0283585.1"/>
    </source>
</evidence>